<reference evidence="1 2" key="1">
    <citation type="submission" date="2015-12" db="EMBL/GenBank/DDBJ databases">
        <title>Draft genome sequence of Moniliophthora roreri, the causal agent of frosty pod rot of cacao.</title>
        <authorList>
            <person name="Aime M.C."/>
            <person name="Diaz-Valderrama J.R."/>
            <person name="Kijpornyongpan T."/>
            <person name="Phillips-Mora W."/>
        </authorList>
    </citation>
    <scope>NUCLEOTIDE SEQUENCE [LARGE SCALE GENOMIC DNA]</scope>
    <source>
        <strain evidence="1 2">MCA 2952</strain>
    </source>
</reference>
<dbReference type="Pfam" id="PF18758">
    <property type="entry name" value="KDZ"/>
    <property type="match status" value="1"/>
</dbReference>
<dbReference type="Proteomes" id="UP000054988">
    <property type="component" value="Unassembled WGS sequence"/>
</dbReference>
<name>A0A0W0FM05_MONRR</name>
<dbReference type="AlphaFoldDB" id="A0A0W0FM05"/>
<gene>
    <name evidence="1" type="ORF">WG66_10104</name>
</gene>
<proteinExistence type="predicted"/>
<sequence>MPEHLRLPKALKIKFKVPKFHLPTYVKKCFAPYAFNFTESVGLTDGEGIEQVWSMLNEIASLSLMMTSVHFSESLLKKLLRAISEAIVHRLAFEAFIDGLKIHHSAELALWESQVVVWEEGRNSFCPYDLLVNSTLFGYFFSNDILIFFAAITLSKLKLELAAEEHQKEVEEKGTSDHTISGMVIEAIEIEEVQCSLITTLEKKNLSKFQQTTIQKTRTALLHCISKEDIEKMLSSVDNIPTVMINQGLSHGDSRAAPSWIWYMLEDPTDSNGSATKEIEASLWVEWCKAWARAQQARKELLLVEEEMRRALAFCY</sequence>
<dbReference type="InterPro" id="IPR040521">
    <property type="entry name" value="KDZ"/>
</dbReference>
<evidence type="ECO:0000313" key="2">
    <source>
        <dbReference type="Proteomes" id="UP000054988"/>
    </source>
</evidence>
<organism evidence="1 2">
    <name type="scientific">Moniliophthora roreri</name>
    <name type="common">Frosty pod rot fungus</name>
    <name type="synonym">Monilia roreri</name>
    <dbReference type="NCBI Taxonomy" id="221103"/>
    <lineage>
        <taxon>Eukaryota</taxon>
        <taxon>Fungi</taxon>
        <taxon>Dikarya</taxon>
        <taxon>Basidiomycota</taxon>
        <taxon>Agaricomycotina</taxon>
        <taxon>Agaricomycetes</taxon>
        <taxon>Agaricomycetidae</taxon>
        <taxon>Agaricales</taxon>
        <taxon>Marasmiineae</taxon>
        <taxon>Marasmiaceae</taxon>
        <taxon>Moniliophthora</taxon>
    </lineage>
</organism>
<dbReference type="EMBL" id="LATX01001856">
    <property type="protein sequence ID" value="KTB37313.1"/>
    <property type="molecule type" value="Genomic_DNA"/>
</dbReference>
<accession>A0A0W0FM05</accession>
<comment type="caution">
    <text evidence="1">The sequence shown here is derived from an EMBL/GenBank/DDBJ whole genome shotgun (WGS) entry which is preliminary data.</text>
</comment>
<protein>
    <submittedName>
        <fullName evidence="1">Uncharacterized protein</fullName>
    </submittedName>
</protein>
<evidence type="ECO:0000313" key="1">
    <source>
        <dbReference type="EMBL" id="KTB37313.1"/>
    </source>
</evidence>